<comment type="caution">
    <text evidence="1">The sequence shown here is derived from an EMBL/GenBank/DDBJ whole genome shotgun (WGS) entry which is preliminary data.</text>
</comment>
<dbReference type="AlphaFoldDB" id="E3CT25"/>
<evidence type="ECO:0000313" key="2">
    <source>
        <dbReference type="Proteomes" id="UP000004896"/>
    </source>
</evidence>
<evidence type="ECO:0000313" key="1">
    <source>
        <dbReference type="EMBL" id="EFQ58479.1"/>
    </source>
</evidence>
<accession>E3CT25</accession>
<name>E3CT25_STRVE</name>
<organism evidence="1 2">
    <name type="scientific">Streptococcus vestibularis F0396</name>
    <dbReference type="NCBI Taxonomy" id="904306"/>
    <lineage>
        <taxon>Bacteria</taxon>
        <taxon>Bacillati</taxon>
        <taxon>Bacillota</taxon>
        <taxon>Bacilli</taxon>
        <taxon>Lactobacillales</taxon>
        <taxon>Streptococcaceae</taxon>
        <taxon>Streptococcus</taxon>
    </lineage>
</organism>
<proteinExistence type="predicted"/>
<dbReference type="OrthoDB" id="2234444at2"/>
<gene>
    <name evidence="1" type="ORF">HMPREF9192_0306</name>
</gene>
<dbReference type="Proteomes" id="UP000004896">
    <property type="component" value="Unassembled WGS sequence"/>
</dbReference>
<sequence>MEQYFQYFESKLQVTEEKLDILSEWHIAKGHSGATEIAEDCREAITELWIEFYKLSETYKQQETDHETFLNENVTNLLGELRKHDEFLADVSNDLGKERPHWLLYNYLNRAVRSFTDPNELATDNTGNIWDYLRSLIIKDLKERGLLG</sequence>
<dbReference type="EMBL" id="AEKO01000011">
    <property type="protein sequence ID" value="EFQ58479.1"/>
    <property type="molecule type" value="Genomic_DNA"/>
</dbReference>
<reference evidence="1 2" key="1">
    <citation type="submission" date="2010-10" db="EMBL/GenBank/DDBJ databases">
        <authorList>
            <person name="Durkin A.S."/>
            <person name="Madupu R."/>
            <person name="Torralba M."/>
            <person name="Gillis M."/>
            <person name="Methe B."/>
            <person name="Sutton G."/>
            <person name="Nelson K.E."/>
        </authorList>
    </citation>
    <scope>NUCLEOTIDE SEQUENCE [LARGE SCALE GENOMIC DNA]</scope>
    <source>
        <strain evidence="1 2">F0396</strain>
    </source>
</reference>
<protein>
    <submittedName>
        <fullName evidence="1">Uncharacterized protein</fullName>
    </submittedName>
</protein>